<dbReference type="InterPro" id="IPR014710">
    <property type="entry name" value="RmlC-like_jellyroll"/>
</dbReference>
<dbReference type="EMBL" id="FLUV01001239">
    <property type="protein sequence ID" value="SBW22653.1"/>
    <property type="molecule type" value="Genomic_DNA"/>
</dbReference>
<protein>
    <recommendedName>
        <fullName evidence="2">Cupin type-2 domain-containing protein</fullName>
    </recommendedName>
</protein>
<feature type="compositionally biased region" description="Polar residues" evidence="1">
    <location>
        <begin position="1"/>
        <end position="10"/>
    </location>
</feature>
<name>A0A1C3NYL0_9ACTN</name>
<accession>A0A1C3NYL0</accession>
<evidence type="ECO:0000256" key="1">
    <source>
        <dbReference type="SAM" id="MobiDB-lite"/>
    </source>
</evidence>
<proteinExistence type="predicted"/>
<dbReference type="Pfam" id="PF07883">
    <property type="entry name" value="Cupin_2"/>
    <property type="match status" value="1"/>
</dbReference>
<dbReference type="AlphaFoldDB" id="A0A1C3NYL0"/>
<feature type="compositionally biased region" description="Basic and acidic residues" evidence="1">
    <location>
        <begin position="12"/>
        <end position="25"/>
    </location>
</feature>
<keyword evidence="4" id="KW-1185">Reference proteome</keyword>
<dbReference type="InterPro" id="IPR013096">
    <property type="entry name" value="Cupin_2"/>
</dbReference>
<evidence type="ECO:0000313" key="3">
    <source>
        <dbReference type="EMBL" id="SBW22653.1"/>
    </source>
</evidence>
<dbReference type="SUPFAM" id="SSF51182">
    <property type="entry name" value="RmlC-like cupins"/>
    <property type="match status" value="1"/>
</dbReference>
<reference evidence="4" key="1">
    <citation type="submission" date="2016-02" db="EMBL/GenBank/DDBJ databases">
        <authorList>
            <person name="Wibberg D."/>
        </authorList>
    </citation>
    <scope>NUCLEOTIDE SEQUENCE [LARGE SCALE GENOMIC DNA]</scope>
</reference>
<evidence type="ECO:0000313" key="4">
    <source>
        <dbReference type="Proteomes" id="UP000199013"/>
    </source>
</evidence>
<organism evidence="3 4">
    <name type="scientific">Candidatus Protofrankia californiensis</name>
    <dbReference type="NCBI Taxonomy" id="1839754"/>
    <lineage>
        <taxon>Bacteria</taxon>
        <taxon>Bacillati</taxon>
        <taxon>Actinomycetota</taxon>
        <taxon>Actinomycetes</taxon>
        <taxon>Frankiales</taxon>
        <taxon>Frankiaceae</taxon>
        <taxon>Protofrankia</taxon>
    </lineage>
</organism>
<dbReference type="InterPro" id="IPR011051">
    <property type="entry name" value="RmlC_Cupin_sf"/>
</dbReference>
<dbReference type="CDD" id="cd02209">
    <property type="entry name" value="cupin_XRE_C"/>
    <property type="match status" value="1"/>
</dbReference>
<evidence type="ECO:0000259" key="2">
    <source>
        <dbReference type="Pfam" id="PF07883"/>
    </source>
</evidence>
<sequence length="172" mass="17880">MTDTVTNQAESRAAERRQPLLDAPRRPSLVTLDPHGHAVLTDLEWRETTARPGPRIAHVPGLDPGGGAPIWACVEYPAGCAVAPHAADGIVQYIHVTSGTLDLTVGDARTSLRAGDCLVLEPGLVHGWQTWDEPAALVVLALPPPASLPGWPVTLPGSAFSSNAGGPRTASG</sequence>
<feature type="domain" description="Cupin type-2" evidence="2">
    <location>
        <begin position="74"/>
        <end position="139"/>
    </location>
</feature>
<gene>
    <name evidence="3" type="ORF">FDG2_2936</name>
</gene>
<dbReference type="Proteomes" id="UP000199013">
    <property type="component" value="Unassembled WGS sequence"/>
</dbReference>
<feature type="region of interest" description="Disordered" evidence="1">
    <location>
        <begin position="1"/>
        <end position="33"/>
    </location>
</feature>
<dbReference type="Gene3D" id="2.60.120.10">
    <property type="entry name" value="Jelly Rolls"/>
    <property type="match status" value="1"/>
</dbReference>